<feature type="transmembrane region" description="Helical" evidence="3">
    <location>
        <begin position="12"/>
        <end position="37"/>
    </location>
</feature>
<dbReference type="GO" id="GO:0016746">
    <property type="term" value="F:acyltransferase activity"/>
    <property type="evidence" value="ECO:0007669"/>
    <property type="project" value="UniProtKB-KW"/>
</dbReference>
<gene>
    <name evidence="5" type="ORF">L1F29_26920</name>
</gene>
<evidence type="ECO:0000313" key="6">
    <source>
        <dbReference type="Proteomes" id="UP001057877"/>
    </source>
</evidence>
<evidence type="ECO:0000256" key="1">
    <source>
        <dbReference type="ARBA" id="ARBA00004370"/>
    </source>
</evidence>
<sequence>MKERLYYIDRLRTVLTILVIFHHTSITFGGEGSWYYVEVTGDELTPTKAMLSLFTGVNQAFFMGFFFLISGYFTPGAYVRKGPMRFLANRFIRLGIPLIVYLAVIGPGMVYALNFADTTSLWSFYKEWVLTLKLLDFGPLWFGEALLYFSIIYVVYGWIRKESKEKSEVRKFPSHTMILISAVVVGMAAFVIRLVFPTGTDVLGLQFGYFASYILLFVVGIIAYRNKWLEQLSARIARRWLWVSLAVLPALPIAAIIDGGSLSGGANPIAFIYALWEPFVAYGIIMVLLVWFRERFNRASRLFHWLSDNAFTVYIIHPPIVVGISLMLKQFAWPAGLKFLVVGLLATVCCFAASALIRFIPGTRRVL</sequence>
<feature type="transmembrane region" description="Helical" evidence="3">
    <location>
        <begin position="177"/>
        <end position="196"/>
    </location>
</feature>
<organism evidence="5 6">
    <name type="scientific">Paenibacillus spongiae</name>
    <dbReference type="NCBI Taxonomy" id="2909671"/>
    <lineage>
        <taxon>Bacteria</taxon>
        <taxon>Bacillati</taxon>
        <taxon>Bacillota</taxon>
        <taxon>Bacilli</taxon>
        <taxon>Bacillales</taxon>
        <taxon>Paenibacillaceae</taxon>
        <taxon>Paenibacillus</taxon>
    </lineage>
</organism>
<feature type="transmembrane region" description="Helical" evidence="3">
    <location>
        <begin position="57"/>
        <end position="79"/>
    </location>
</feature>
<evidence type="ECO:0000256" key="2">
    <source>
        <dbReference type="ARBA" id="ARBA00007400"/>
    </source>
</evidence>
<accession>A0ABY5S887</accession>
<keyword evidence="3" id="KW-0812">Transmembrane</keyword>
<keyword evidence="3" id="KW-0472">Membrane</keyword>
<reference evidence="5" key="1">
    <citation type="submission" date="2022-01" db="EMBL/GenBank/DDBJ databases">
        <title>Paenibacillus spongiae sp. nov., isolated from marine sponge.</title>
        <authorList>
            <person name="Li Z."/>
            <person name="Zhang M."/>
        </authorList>
    </citation>
    <scope>NUCLEOTIDE SEQUENCE</scope>
    <source>
        <strain evidence="5">PHS-Z3</strain>
    </source>
</reference>
<name>A0ABY5S887_9BACL</name>
<dbReference type="Proteomes" id="UP001057877">
    <property type="component" value="Chromosome"/>
</dbReference>
<comment type="similarity">
    <text evidence="2">Belongs to the acyltransferase 3 family.</text>
</comment>
<keyword evidence="5" id="KW-0012">Acyltransferase</keyword>
<feature type="transmembrane region" description="Helical" evidence="3">
    <location>
        <begin position="91"/>
        <end position="114"/>
    </location>
</feature>
<dbReference type="InterPro" id="IPR002656">
    <property type="entry name" value="Acyl_transf_3_dom"/>
</dbReference>
<evidence type="ECO:0000313" key="5">
    <source>
        <dbReference type="EMBL" id="UVI29037.1"/>
    </source>
</evidence>
<feature type="transmembrane region" description="Helical" evidence="3">
    <location>
        <begin position="134"/>
        <end position="156"/>
    </location>
</feature>
<dbReference type="PANTHER" id="PTHR36927">
    <property type="entry name" value="BLR4337 PROTEIN"/>
    <property type="match status" value="1"/>
</dbReference>
<proteinExistence type="inferred from homology"/>
<dbReference type="EMBL" id="CP091430">
    <property type="protein sequence ID" value="UVI29037.1"/>
    <property type="molecule type" value="Genomic_DNA"/>
</dbReference>
<feature type="domain" description="Acyltransferase 3" evidence="4">
    <location>
        <begin position="6"/>
        <end position="353"/>
    </location>
</feature>
<feature type="transmembrane region" description="Helical" evidence="3">
    <location>
        <begin position="339"/>
        <end position="360"/>
    </location>
</feature>
<keyword evidence="5" id="KW-0808">Transferase</keyword>
<evidence type="ECO:0000259" key="4">
    <source>
        <dbReference type="Pfam" id="PF01757"/>
    </source>
</evidence>
<dbReference type="Pfam" id="PF01757">
    <property type="entry name" value="Acyl_transf_3"/>
    <property type="match status" value="1"/>
</dbReference>
<feature type="transmembrane region" description="Helical" evidence="3">
    <location>
        <begin position="202"/>
        <end position="224"/>
    </location>
</feature>
<keyword evidence="3" id="KW-1133">Transmembrane helix</keyword>
<comment type="subcellular location">
    <subcellularLocation>
        <location evidence="1">Membrane</location>
    </subcellularLocation>
</comment>
<dbReference type="InterPro" id="IPR050623">
    <property type="entry name" value="Glucan_succinyl_AcylTrfase"/>
</dbReference>
<protein>
    <submittedName>
        <fullName evidence="5">Acyltransferase family protein</fullName>
    </submittedName>
</protein>
<feature type="transmembrane region" description="Helical" evidence="3">
    <location>
        <begin position="269"/>
        <end position="292"/>
    </location>
</feature>
<feature type="transmembrane region" description="Helical" evidence="3">
    <location>
        <begin position="236"/>
        <end position="257"/>
    </location>
</feature>
<keyword evidence="6" id="KW-1185">Reference proteome</keyword>
<feature type="transmembrane region" description="Helical" evidence="3">
    <location>
        <begin position="313"/>
        <end position="333"/>
    </location>
</feature>
<dbReference type="RefSeq" id="WP_258385126.1">
    <property type="nucleotide sequence ID" value="NZ_CP091430.1"/>
</dbReference>
<evidence type="ECO:0000256" key="3">
    <source>
        <dbReference type="SAM" id="Phobius"/>
    </source>
</evidence>